<evidence type="ECO:0000256" key="5">
    <source>
        <dbReference type="ARBA" id="ARBA00023136"/>
    </source>
</evidence>
<keyword evidence="4 8" id="KW-1133">Transmembrane helix</keyword>
<dbReference type="SUPFAM" id="SSF53850">
    <property type="entry name" value="Periplasmic binding protein-like II"/>
    <property type="match status" value="1"/>
</dbReference>
<keyword evidence="10" id="KW-1185">Reference proteome</keyword>
<evidence type="ECO:0000256" key="7">
    <source>
        <dbReference type="ARBA" id="ARBA00023180"/>
    </source>
</evidence>
<dbReference type="InterPro" id="IPR052192">
    <property type="entry name" value="Insect_Ionotropic_Sensory_Rcpt"/>
</dbReference>
<dbReference type="GO" id="GO:0005886">
    <property type="term" value="C:plasma membrane"/>
    <property type="evidence" value="ECO:0007669"/>
    <property type="project" value="UniProtKB-SubCell"/>
</dbReference>
<organism evidence="9 10">
    <name type="scientific">Atta colombica</name>
    <dbReference type="NCBI Taxonomy" id="520822"/>
    <lineage>
        <taxon>Eukaryota</taxon>
        <taxon>Metazoa</taxon>
        <taxon>Ecdysozoa</taxon>
        <taxon>Arthropoda</taxon>
        <taxon>Hexapoda</taxon>
        <taxon>Insecta</taxon>
        <taxon>Pterygota</taxon>
        <taxon>Neoptera</taxon>
        <taxon>Endopterygota</taxon>
        <taxon>Hymenoptera</taxon>
        <taxon>Apocrita</taxon>
        <taxon>Aculeata</taxon>
        <taxon>Formicoidea</taxon>
        <taxon>Formicidae</taxon>
        <taxon>Myrmicinae</taxon>
        <taxon>Atta</taxon>
    </lineage>
</organism>
<evidence type="ECO:0000256" key="4">
    <source>
        <dbReference type="ARBA" id="ARBA00022989"/>
    </source>
</evidence>
<evidence type="ECO:0000256" key="8">
    <source>
        <dbReference type="SAM" id="Phobius"/>
    </source>
</evidence>
<dbReference type="AlphaFoldDB" id="A0A195BS04"/>
<feature type="transmembrane region" description="Helical" evidence="8">
    <location>
        <begin position="470"/>
        <end position="490"/>
    </location>
</feature>
<keyword evidence="5 8" id="KW-0472">Membrane</keyword>
<feature type="transmembrane region" description="Helical" evidence="8">
    <location>
        <begin position="284"/>
        <end position="305"/>
    </location>
</feature>
<accession>A0A195BS04</accession>
<evidence type="ECO:0000313" key="9">
    <source>
        <dbReference type="EMBL" id="KYM88787.1"/>
    </source>
</evidence>
<keyword evidence="6 9" id="KW-0675">Receptor</keyword>
<dbReference type="Gene3D" id="3.40.190.10">
    <property type="entry name" value="Periplasmic binding protein-like II"/>
    <property type="match status" value="1"/>
</dbReference>
<dbReference type="Proteomes" id="UP000078540">
    <property type="component" value="Unassembled WGS sequence"/>
</dbReference>
<dbReference type="STRING" id="520822.A0A195BS04"/>
<keyword evidence="7" id="KW-0325">Glycoprotein</keyword>
<dbReference type="Gene3D" id="1.10.287.70">
    <property type="match status" value="1"/>
</dbReference>
<keyword evidence="3 8" id="KW-0812">Transmembrane</keyword>
<evidence type="ECO:0000256" key="1">
    <source>
        <dbReference type="ARBA" id="ARBA00004651"/>
    </source>
</evidence>
<comment type="subcellular location">
    <subcellularLocation>
        <location evidence="1">Cell membrane</location>
        <topology evidence="1">Multi-pass membrane protein</topology>
    </subcellularLocation>
</comment>
<reference evidence="9 10" key="1">
    <citation type="submission" date="2015-09" db="EMBL/GenBank/DDBJ databases">
        <title>Atta colombica WGS genome.</title>
        <authorList>
            <person name="Nygaard S."/>
            <person name="Hu H."/>
            <person name="Boomsma J."/>
            <person name="Zhang G."/>
        </authorList>
    </citation>
    <scope>NUCLEOTIDE SEQUENCE [LARGE SCALE GENOMIC DNA]</scope>
    <source>
        <strain evidence="9">Treedump-2</strain>
        <tissue evidence="9">Whole body</tissue>
    </source>
</reference>
<name>A0A195BS04_9HYME</name>
<proteinExistence type="predicted"/>
<sequence>MKSVFRLMEKKEERLDLRRHPIVFTPTSVNRMDNDWTTRIIPGYIEHCYLSKTMNGVIWSKTQKTFVPISSVPMFTMIQQEHLRQSRALEIHNFQLQNLTVTSFQESHFFEFYDNDTKVRGLCGDLWTLLSEKLNFTLQAIRSNEISAGVLNKNQTVYTTGLLGILTRNETIAIPKTEMHDNRLVATDFTIPLWMSSQRLYIQHEEIHDSTWVAEVFSWKIWCFVLVMHLLISACSFLSQTVHLRIKNCKRSTFGDHIFYNFGMICNQNQIPNILVGRSRIIELSLAFFCSILYISFGALLYVYITKRINIIAPFDNLNSLLTNTEYKIISLEGSTADIAFKIINDDIFERIKTAECPHRLVIAPTVEKMFELACMKGKGKYTILQGEDDYKARSQIGCHMIPVGKSYFKIWVASGIVKNFKYKKTIDLGILRLKEVGLWNALTYRWLNEKHRYYDYNLAKQEAIGIDQVSFIILIMCCGMIIAFIIFIIEKIVYKYRSP</sequence>
<dbReference type="PANTHER" id="PTHR42643:SF42">
    <property type="entry name" value="IONOTROPIC GLUTAMATE RECEPTOR L-GLUTAMATE AND GLYCINE-BINDING DOMAIN-CONTAINING PROTEIN"/>
    <property type="match status" value="1"/>
</dbReference>
<evidence type="ECO:0000256" key="2">
    <source>
        <dbReference type="ARBA" id="ARBA00022475"/>
    </source>
</evidence>
<keyword evidence="2" id="KW-1003">Cell membrane</keyword>
<evidence type="ECO:0000256" key="6">
    <source>
        <dbReference type="ARBA" id="ARBA00023170"/>
    </source>
</evidence>
<protein>
    <submittedName>
        <fullName evidence="9">Glutamate receptor 1</fullName>
    </submittedName>
</protein>
<evidence type="ECO:0000313" key="10">
    <source>
        <dbReference type="Proteomes" id="UP000078540"/>
    </source>
</evidence>
<gene>
    <name evidence="9" type="ORF">ALC53_02552</name>
</gene>
<dbReference type="PANTHER" id="PTHR42643">
    <property type="entry name" value="IONOTROPIC RECEPTOR 20A-RELATED"/>
    <property type="match status" value="1"/>
</dbReference>
<dbReference type="EMBL" id="KQ976423">
    <property type="protein sequence ID" value="KYM88787.1"/>
    <property type="molecule type" value="Genomic_DNA"/>
</dbReference>
<evidence type="ECO:0000256" key="3">
    <source>
        <dbReference type="ARBA" id="ARBA00022692"/>
    </source>
</evidence>